<dbReference type="InterPro" id="IPR051609">
    <property type="entry name" value="NmrA/Isoflavone_reductase-like"/>
</dbReference>
<dbReference type="AlphaFoldDB" id="A0A0A1TCT4"/>
<dbReference type="Gene3D" id="3.90.25.10">
    <property type="entry name" value="UDP-galactose 4-epimerase, domain 1"/>
    <property type="match status" value="1"/>
</dbReference>
<keyword evidence="1" id="KW-0521">NADP</keyword>
<dbReference type="CDD" id="cd05259">
    <property type="entry name" value="PCBER_SDR_a"/>
    <property type="match status" value="1"/>
</dbReference>
<feature type="domain" description="NmrA-like" evidence="3">
    <location>
        <begin position="5"/>
        <end position="234"/>
    </location>
</feature>
<reference evidence="4 5" key="1">
    <citation type="journal article" date="2015" name="Genome Announc.">
        <title>Draft Genome Sequence and Gene Annotation of the Entomopathogenic Fungus Verticillium hemipterigenum.</title>
        <authorList>
            <person name="Horn F."/>
            <person name="Habel A."/>
            <person name="Scharf D.H."/>
            <person name="Dworschak J."/>
            <person name="Brakhage A.A."/>
            <person name="Guthke R."/>
            <person name="Hertweck C."/>
            <person name="Linde J."/>
        </authorList>
    </citation>
    <scope>NUCLEOTIDE SEQUENCE [LARGE SCALE GENOMIC DNA]</scope>
</reference>
<sequence length="296" mass="32503">MSAFKNVAIIGASGNIGKIILEALLRAQIYSVTVITRVDSDATFVTPNVYRSDFSEGDLVDAFRGQDVIISAVGAAAFDEQQKIIDCALAAGVRHFMPSEFSASSQDEAVNKLLPLFSKKADLITYLREQEPKGLSWSGIATSGLLDWGLLNGFLEFDIPNKRATVWDDGNKSFTMTNEKQLGDAVIAALKHWDQVSNRYIYVASVETTQNKIVEALEKATASKWDILHVKTETQVQEATKQLTNGDYSGALTLVRATVFSNIPGLKSNYAKDEVLSNDVLGLEMEEIEETVQRIL</sequence>
<dbReference type="STRING" id="1531966.A0A0A1TCT4"/>
<gene>
    <name evidence="4" type="ORF">VHEMI03185</name>
</gene>
<dbReference type="HOGENOM" id="CLU_044876_3_3_1"/>
<proteinExistence type="predicted"/>
<dbReference type="Proteomes" id="UP000039046">
    <property type="component" value="Unassembled WGS sequence"/>
</dbReference>
<dbReference type="SUPFAM" id="SSF51735">
    <property type="entry name" value="NAD(P)-binding Rossmann-fold domains"/>
    <property type="match status" value="1"/>
</dbReference>
<keyword evidence="5" id="KW-1185">Reference proteome</keyword>
<dbReference type="PANTHER" id="PTHR47706">
    <property type="entry name" value="NMRA-LIKE FAMILY PROTEIN"/>
    <property type="match status" value="1"/>
</dbReference>
<protein>
    <recommendedName>
        <fullName evidence="3">NmrA-like domain-containing protein</fullName>
    </recommendedName>
</protein>
<evidence type="ECO:0000259" key="3">
    <source>
        <dbReference type="Pfam" id="PF05368"/>
    </source>
</evidence>
<keyword evidence="2" id="KW-0560">Oxidoreductase</keyword>
<dbReference type="OrthoDB" id="419598at2759"/>
<dbReference type="PANTHER" id="PTHR47706:SF9">
    <property type="entry name" value="NMRA-LIKE DOMAIN-CONTAINING PROTEIN-RELATED"/>
    <property type="match status" value="1"/>
</dbReference>
<evidence type="ECO:0000256" key="1">
    <source>
        <dbReference type="ARBA" id="ARBA00022857"/>
    </source>
</evidence>
<dbReference type="EMBL" id="CDHN01000001">
    <property type="protein sequence ID" value="CEJ83164.1"/>
    <property type="molecule type" value="Genomic_DNA"/>
</dbReference>
<dbReference type="InterPro" id="IPR045312">
    <property type="entry name" value="PCBER-like"/>
</dbReference>
<name>A0A0A1TCT4_9HYPO</name>
<evidence type="ECO:0000313" key="5">
    <source>
        <dbReference type="Proteomes" id="UP000039046"/>
    </source>
</evidence>
<dbReference type="InterPro" id="IPR008030">
    <property type="entry name" value="NmrA-like"/>
</dbReference>
<evidence type="ECO:0000313" key="4">
    <source>
        <dbReference type="EMBL" id="CEJ83164.1"/>
    </source>
</evidence>
<evidence type="ECO:0000256" key="2">
    <source>
        <dbReference type="ARBA" id="ARBA00023002"/>
    </source>
</evidence>
<accession>A0A0A1TCT4</accession>
<dbReference type="InterPro" id="IPR036291">
    <property type="entry name" value="NAD(P)-bd_dom_sf"/>
</dbReference>
<dbReference type="GO" id="GO:0016491">
    <property type="term" value="F:oxidoreductase activity"/>
    <property type="evidence" value="ECO:0007669"/>
    <property type="project" value="UniProtKB-KW"/>
</dbReference>
<dbReference type="Pfam" id="PF05368">
    <property type="entry name" value="NmrA"/>
    <property type="match status" value="1"/>
</dbReference>
<dbReference type="Gene3D" id="3.40.50.720">
    <property type="entry name" value="NAD(P)-binding Rossmann-like Domain"/>
    <property type="match status" value="1"/>
</dbReference>
<organism evidence="4 5">
    <name type="scientific">[Torrubiella] hemipterigena</name>
    <dbReference type="NCBI Taxonomy" id="1531966"/>
    <lineage>
        <taxon>Eukaryota</taxon>
        <taxon>Fungi</taxon>
        <taxon>Dikarya</taxon>
        <taxon>Ascomycota</taxon>
        <taxon>Pezizomycotina</taxon>
        <taxon>Sordariomycetes</taxon>
        <taxon>Hypocreomycetidae</taxon>
        <taxon>Hypocreales</taxon>
        <taxon>Clavicipitaceae</taxon>
        <taxon>Clavicipitaceae incertae sedis</taxon>
        <taxon>'Torrubiella' clade</taxon>
    </lineage>
</organism>